<protein>
    <submittedName>
        <fullName evidence="2">Uncharacterized protein</fullName>
    </submittedName>
</protein>
<dbReference type="EMBL" id="MN739100">
    <property type="protein sequence ID" value="QHS88586.1"/>
    <property type="molecule type" value="Genomic_DNA"/>
</dbReference>
<proteinExistence type="predicted"/>
<dbReference type="AlphaFoldDB" id="A0A6C0B910"/>
<accession>A0A6C0B910</accession>
<keyword evidence="1" id="KW-0812">Transmembrane</keyword>
<keyword evidence="1" id="KW-0472">Membrane</keyword>
<sequence length="46" mass="5066">MIVPLIEGLYVVGISLLIIGVFVSNQKEKLPADLSNHGRVKDLGYR</sequence>
<feature type="transmembrane region" description="Helical" evidence="1">
    <location>
        <begin position="6"/>
        <end position="24"/>
    </location>
</feature>
<keyword evidence="1" id="KW-1133">Transmembrane helix</keyword>
<evidence type="ECO:0000256" key="1">
    <source>
        <dbReference type="SAM" id="Phobius"/>
    </source>
</evidence>
<organism evidence="2">
    <name type="scientific">viral metagenome</name>
    <dbReference type="NCBI Taxonomy" id="1070528"/>
    <lineage>
        <taxon>unclassified sequences</taxon>
        <taxon>metagenomes</taxon>
        <taxon>organismal metagenomes</taxon>
    </lineage>
</organism>
<evidence type="ECO:0000313" key="2">
    <source>
        <dbReference type="EMBL" id="QHS88586.1"/>
    </source>
</evidence>
<reference evidence="2" key="1">
    <citation type="journal article" date="2020" name="Nature">
        <title>Giant virus diversity and host interactions through global metagenomics.</title>
        <authorList>
            <person name="Schulz F."/>
            <person name="Roux S."/>
            <person name="Paez-Espino D."/>
            <person name="Jungbluth S."/>
            <person name="Walsh D.A."/>
            <person name="Denef V.J."/>
            <person name="McMahon K.D."/>
            <person name="Konstantinidis K.T."/>
            <person name="Eloe-Fadrosh E.A."/>
            <person name="Kyrpides N.C."/>
            <person name="Woyke T."/>
        </authorList>
    </citation>
    <scope>NUCLEOTIDE SEQUENCE</scope>
    <source>
        <strain evidence="2">GVMAG-M-3300010158-55</strain>
    </source>
</reference>
<name>A0A6C0B910_9ZZZZ</name>